<name>A0A8S3J5J8_9BILA</name>
<organism evidence="1 2">
    <name type="scientific">Rotaria magnacalcarata</name>
    <dbReference type="NCBI Taxonomy" id="392030"/>
    <lineage>
        <taxon>Eukaryota</taxon>
        <taxon>Metazoa</taxon>
        <taxon>Spiralia</taxon>
        <taxon>Gnathifera</taxon>
        <taxon>Rotifera</taxon>
        <taxon>Eurotatoria</taxon>
        <taxon>Bdelloidea</taxon>
        <taxon>Philodinida</taxon>
        <taxon>Philodinidae</taxon>
        <taxon>Rotaria</taxon>
    </lineage>
</organism>
<proteinExistence type="predicted"/>
<reference evidence="1" key="1">
    <citation type="submission" date="2021-02" db="EMBL/GenBank/DDBJ databases">
        <authorList>
            <person name="Nowell W R."/>
        </authorList>
    </citation>
    <scope>NUCLEOTIDE SEQUENCE</scope>
</reference>
<gene>
    <name evidence="1" type="ORF">GIL414_LOCUS80046</name>
</gene>
<evidence type="ECO:0000313" key="1">
    <source>
        <dbReference type="EMBL" id="CAF5211744.1"/>
    </source>
</evidence>
<dbReference type="EMBL" id="CAJOBJ010353898">
    <property type="protein sequence ID" value="CAF5211744.1"/>
    <property type="molecule type" value="Genomic_DNA"/>
</dbReference>
<dbReference type="AlphaFoldDB" id="A0A8S3J5J8"/>
<feature type="non-terminal residue" evidence="1">
    <location>
        <position position="69"/>
    </location>
</feature>
<accession>A0A8S3J5J8</accession>
<evidence type="ECO:0000313" key="2">
    <source>
        <dbReference type="Proteomes" id="UP000681720"/>
    </source>
</evidence>
<protein>
    <submittedName>
        <fullName evidence="1">Uncharacterized protein</fullName>
    </submittedName>
</protein>
<comment type="caution">
    <text evidence="1">The sequence shown here is derived from an EMBL/GenBank/DDBJ whole genome shotgun (WGS) entry which is preliminary data.</text>
</comment>
<dbReference type="Proteomes" id="UP000681720">
    <property type="component" value="Unassembled WGS sequence"/>
</dbReference>
<sequence length="69" mass="7868">MPRNSYLLNRNQSRICRLNGILESMSIPNKPELCQSFSDHVLYSPDQLPPKVDFRSNMTAVEDQSKIGS</sequence>